<reference evidence="4" key="2">
    <citation type="submission" date="2025-08" db="UniProtKB">
        <authorList>
            <consortium name="Ensembl"/>
        </authorList>
    </citation>
    <scope>IDENTIFICATION</scope>
</reference>
<dbReference type="SUPFAM" id="SSF50370">
    <property type="entry name" value="Ricin B-like lectins"/>
    <property type="match status" value="1"/>
</dbReference>
<dbReference type="AlphaFoldDB" id="H3BYC5"/>
<proteinExistence type="predicted"/>
<dbReference type="InterPro" id="IPR035992">
    <property type="entry name" value="Ricin_B-like_lectins"/>
</dbReference>
<evidence type="ECO:0000256" key="2">
    <source>
        <dbReference type="ARBA" id="ARBA00023157"/>
    </source>
</evidence>
<evidence type="ECO:0000313" key="4">
    <source>
        <dbReference type="Ensembl" id="ENSTNIP00000000991.1"/>
    </source>
</evidence>
<feature type="domain" description="Ricin B lectin" evidence="3">
    <location>
        <begin position="41"/>
        <end position="157"/>
    </location>
</feature>
<sequence>MDIGNLTEQRELRKRLKCKSFKWYLEKVYPDMDAPLVKAEGLVFNRGVRKCLALQEGSLLFETCDLAKQHQHFNYTWMRTLRQQDLCVASSPVALQPCDNAKAELRWYHKSSDSALAEHLIADFVSHHMCLEAEPRGDRLRLKPCKQSDSSQKWQFTHYRAQ</sequence>
<dbReference type="Ensembl" id="ENSTNIT00000001990.1">
    <property type="protein sequence ID" value="ENSTNIP00000000991.1"/>
    <property type="gene ID" value="ENSTNIG00000001555.1"/>
</dbReference>
<dbReference type="OMA" id="FTHYYAS"/>
<dbReference type="GeneTree" id="ENSGT00940000159241"/>
<dbReference type="Pfam" id="PF00652">
    <property type="entry name" value="Ricin_B_lectin"/>
    <property type="match status" value="1"/>
</dbReference>
<dbReference type="Gene3D" id="1.10.8.460">
    <property type="entry name" value="ppGaNTase-T1 linker domain-like"/>
    <property type="match status" value="1"/>
</dbReference>
<dbReference type="GO" id="GO:0004653">
    <property type="term" value="F:polypeptide N-acetylgalactosaminyltransferase activity"/>
    <property type="evidence" value="ECO:0007669"/>
    <property type="project" value="TreeGrafter"/>
</dbReference>
<keyword evidence="1" id="KW-0430">Lectin</keyword>
<protein>
    <recommendedName>
        <fullName evidence="3">Ricin B lectin domain-containing protein</fullName>
    </recommendedName>
</protein>
<dbReference type="GO" id="GO:0005794">
    <property type="term" value="C:Golgi apparatus"/>
    <property type="evidence" value="ECO:0007669"/>
    <property type="project" value="TreeGrafter"/>
</dbReference>
<keyword evidence="2" id="KW-1015">Disulfide bond</keyword>
<keyword evidence="5" id="KW-1185">Reference proteome</keyword>
<dbReference type="InterPro" id="IPR000772">
    <property type="entry name" value="Ricin_B_lectin"/>
</dbReference>
<organism evidence="4 5">
    <name type="scientific">Tetraodon nigroviridis</name>
    <name type="common">Spotted green pufferfish</name>
    <name type="synonym">Chelonodon nigroviridis</name>
    <dbReference type="NCBI Taxonomy" id="99883"/>
    <lineage>
        <taxon>Eukaryota</taxon>
        <taxon>Metazoa</taxon>
        <taxon>Chordata</taxon>
        <taxon>Craniata</taxon>
        <taxon>Vertebrata</taxon>
        <taxon>Euteleostomi</taxon>
        <taxon>Actinopterygii</taxon>
        <taxon>Neopterygii</taxon>
        <taxon>Teleostei</taxon>
        <taxon>Neoteleostei</taxon>
        <taxon>Acanthomorphata</taxon>
        <taxon>Eupercaria</taxon>
        <taxon>Tetraodontiformes</taxon>
        <taxon>Tetradontoidea</taxon>
        <taxon>Tetraodontidae</taxon>
        <taxon>Tetraodon</taxon>
    </lineage>
</organism>
<dbReference type="PROSITE" id="PS50231">
    <property type="entry name" value="RICIN_B_LECTIN"/>
    <property type="match status" value="1"/>
</dbReference>
<evidence type="ECO:0000259" key="3">
    <source>
        <dbReference type="SMART" id="SM00458"/>
    </source>
</evidence>
<evidence type="ECO:0000313" key="5">
    <source>
        <dbReference type="Proteomes" id="UP000007303"/>
    </source>
</evidence>
<reference evidence="4" key="3">
    <citation type="submission" date="2025-09" db="UniProtKB">
        <authorList>
            <consortium name="Ensembl"/>
        </authorList>
    </citation>
    <scope>IDENTIFICATION</scope>
</reference>
<dbReference type="InParanoid" id="H3BYC5"/>
<evidence type="ECO:0000256" key="1">
    <source>
        <dbReference type="ARBA" id="ARBA00022734"/>
    </source>
</evidence>
<dbReference type="PANTHER" id="PTHR11675">
    <property type="entry name" value="N-ACETYLGALACTOSAMINYLTRANSFERASE"/>
    <property type="match status" value="1"/>
</dbReference>
<dbReference type="Gene3D" id="2.80.10.50">
    <property type="match status" value="1"/>
</dbReference>
<reference evidence="5" key="1">
    <citation type="journal article" date="2004" name="Nature">
        <title>Genome duplication in the teleost fish Tetraodon nigroviridis reveals the early vertebrate proto-karyotype.</title>
        <authorList>
            <person name="Jaillon O."/>
            <person name="Aury J.-M."/>
            <person name="Brunet F."/>
            <person name="Petit J.-L."/>
            <person name="Stange-Thomann N."/>
            <person name="Mauceli E."/>
            <person name="Bouneau L."/>
            <person name="Fischer C."/>
            <person name="Ozouf-Costaz C."/>
            <person name="Bernot A."/>
            <person name="Nicaud S."/>
            <person name="Jaffe D."/>
            <person name="Fisher S."/>
            <person name="Lutfalla G."/>
            <person name="Dossat C."/>
            <person name="Segurens B."/>
            <person name="Dasilva C."/>
            <person name="Salanoubat M."/>
            <person name="Levy M."/>
            <person name="Boudet N."/>
            <person name="Castellano S."/>
            <person name="Anthouard V."/>
            <person name="Jubin C."/>
            <person name="Castelli V."/>
            <person name="Katinka M."/>
            <person name="Vacherie B."/>
            <person name="Biemont C."/>
            <person name="Skalli Z."/>
            <person name="Cattolico L."/>
            <person name="Poulain J."/>
            <person name="De Berardinis V."/>
            <person name="Cruaud C."/>
            <person name="Duprat S."/>
            <person name="Brottier P."/>
            <person name="Coutanceau J.-P."/>
            <person name="Gouzy J."/>
            <person name="Parra G."/>
            <person name="Lardier G."/>
            <person name="Chapple C."/>
            <person name="McKernan K.J."/>
            <person name="McEwan P."/>
            <person name="Bosak S."/>
            <person name="Kellis M."/>
            <person name="Volff J.-N."/>
            <person name="Guigo R."/>
            <person name="Zody M.C."/>
            <person name="Mesirov J."/>
            <person name="Lindblad-Toh K."/>
            <person name="Birren B."/>
            <person name="Nusbaum C."/>
            <person name="Kahn D."/>
            <person name="Robinson-Rechavi M."/>
            <person name="Laudet V."/>
            <person name="Schachter V."/>
            <person name="Quetier F."/>
            <person name="Saurin W."/>
            <person name="Scarpelli C."/>
            <person name="Wincker P."/>
            <person name="Lander E.S."/>
            <person name="Weissenbach J."/>
            <person name="Roest Crollius H."/>
        </authorList>
    </citation>
    <scope>NUCLEOTIDE SEQUENCE [LARGE SCALE GENOMIC DNA]</scope>
</reference>
<dbReference type="PANTHER" id="PTHR11675:SF130">
    <property type="entry name" value="POLYPEPTIDE N-ACETYLGALACTOSAMINYLTRANSFERASE 5"/>
    <property type="match status" value="1"/>
</dbReference>
<dbReference type="GO" id="GO:0006493">
    <property type="term" value="P:protein O-linked glycosylation"/>
    <property type="evidence" value="ECO:0007669"/>
    <property type="project" value="TreeGrafter"/>
</dbReference>
<dbReference type="HOGENOM" id="CLU_013477_2_3_1"/>
<dbReference type="Proteomes" id="UP000007303">
    <property type="component" value="Unassembled WGS sequence"/>
</dbReference>
<name>H3BYC5_TETNG</name>
<dbReference type="GO" id="GO:0030246">
    <property type="term" value="F:carbohydrate binding"/>
    <property type="evidence" value="ECO:0007669"/>
    <property type="project" value="UniProtKB-KW"/>
</dbReference>
<dbReference type="SMART" id="SM00458">
    <property type="entry name" value="RICIN"/>
    <property type="match status" value="1"/>
</dbReference>
<accession>H3BYC5</accession>